<feature type="chain" id="PRO_5002649816" evidence="2">
    <location>
        <begin position="23"/>
        <end position="341"/>
    </location>
</feature>
<feature type="region of interest" description="Disordered" evidence="1">
    <location>
        <begin position="72"/>
        <end position="269"/>
    </location>
</feature>
<sequence>MVVGAPAFALLFAASLAGVANGDIPSLAADPAAAASPRSPPTSLLASLCGALSSLSLPPTISIVTVGSEVLESGDAPSRPSAAAVEPAPSRRTAPVAGLAAPPHPSWSPRPRRGSRLRRRARAPRPRRRGAHHRAPPPPHRGGVSSRTQQRLWSADEDATARGRDGLGRGAAGVRGVDDADTRAAGPGRRRLVVPPPVPSPRRRVDDGTALLTAGVEPPPRPRRGATTAFSSTGADVSAESSQRRRQLPPHPAPDRLLPSAPSMVLPGRRPTHAAAIGHRLRRRADRLRRAKHQAPPCPAVAACVHSRVGERGKEREEETGRKGNRDIFSTWAHMSELPNG</sequence>
<dbReference type="Proteomes" id="UP000007752">
    <property type="component" value="Chromosome 1"/>
</dbReference>
<reference evidence="3" key="2">
    <citation type="submission" date="2008-12" db="EMBL/GenBank/DDBJ databases">
        <title>Improved gene annotation of the rice (Oryza sativa) genomes.</title>
        <authorList>
            <person name="Wang J."/>
            <person name="Li R."/>
            <person name="Fan W."/>
            <person name="Huang Q."/>
            <person name="Zhang J."/>
            <person name="Zhou Y."/>
            <person name="Hu Y."/>
            <person name="Zi S."/>
            <person name="Li J."/>
            <person name="Ni P."/>
            <person name="Zheng H."/>
            <person name="Zhang Y."/>
            <person name="Zhao M."/>
            <person name="Hao Q."/>
            <person name="McDermott J."/>
            <person name="Samudrala R."/>
            <person name="Kristiansen K."/>
            <person name="Wong G.K.-S."/>
        </authorList>
    </citation>
    <scope>NUCLEOTIDE SEQUENCE</scope>
</reference>
<organism evidence="3">
    <name type="scientific">Oryza sativa subsp. japonica</name>
    <name type="common">Rice</name>
    <dbReference type="NCBI Taxonomy" id="39947"/>
    <lineage>
        <taxon>Eukaryota</taxon>
        <taxon>Viridiplantae</taxon>
        <taxon>Streptophyta</taxon>
        <taxon>Embryophyta</taxon>
        <taxon>Tracheophyta</taxon>
        <taxon>Spermatophyta</taxon>
        <taxon>Magnoliopsida</taxon>
        <taxon>Liliopsida</taxon>
        <taxon>Poales</taxon>
        <taxon>Poaceae</taxon>
        <taxon>BOP clade</taxon>
        <taxon>Oryzoideae</taxon>
        <taxon>Oryzeae</taxon>
        <taxon>Oryzinae</taxon>
        <taxon>Oryza</taxon>
        <taxon>Oryza sativa</taxon>
    </lineage>
</organism>
<evidence type="ECO:0000256" key="1">
    <source>
        <dbReference type="SAM" id="MobiDB-lite"/>
    </source>
</evidence>
<name>A2ZYH8_ORYSJ</name>
<dbReference type="EMBL" id="CM000138">
    <property type="protein sequence ID" value="EAZ13775.1"/>
    <property type="molecule type" value="Genomic_DNA"/>
</dbReference>
<protein>
    <submittedName>
        <fullName evidence="3">Uncharacterized protein</fullName>
    </submittedName>
</protein>
<keyword evidence="2" id="KW-0732">Signal</keyword>
<feature type="compositionally biased region" description="Polar residues" evidence="1">
    <location>
        <begin position="228"/>
        <end position="241"/>
    </location>
</feature>
<proteinExistence type="predicted"/>
<feature type="region of interest" description="Disordered" evidence="1">
    <location>
        <begin position="309"/>
        <end position="341"/>
    </location>
</feature>
<reference evidence="3" key="1">
    <citation type="journal article" date="2005" name="PLoS Biol.">
        <title>The genomes of Oryza sativa: a history of duplications.</title>
        <authorList>
            <person name="Yu J."/>
            <person name="Wang J."/>
            <person name="Lin W."/>
            <person name="Li S."/>
            <person name="Li H."/>
            <person name="Zhou J."/>
            <person name="Ni P."/>
            <person name="Dong W."/>
            <person name="Hu S."/>
            <person name="Zeng C."/>
            <person name="Zhang J."/>
            <person name="Zhang Y."/>
            <person name="Li R."/>
            <person name="Xu Z."/>
            <person name="Li S."/>
            <person name="Li X."/>
            <person name="Zheng H."/>
            <person name="Cong L."/>
            <person name="Lin L."/>
            <person name="Yin J."/>
            <person name="Geng J."/>
            <person name="Li G."/>
            <person name="Shi J."/>
            <person name="Liu J."/>
            <person name="Lv H."/>
            <person name="Li J."/>
            <person name="Wang J."/>
            <person name="Deng Y."/>
            <person name="Ran L."/>
            <person name="Shi X."/>
            <person name="Wang X."/>
            <person name="Wu Q."/>
            <person name="Li C."/>
            <person name="Ren X."/>
            <person name="Wang J."/>
            <person name="Wang X."/>
            <person name="Li D."/>
            <person name="Liu D."/>
            <person name="Zhang X."/>
            <person name="Ji Z."/>
            <person name="Zhao W."/>
            <person name="Sun Y."/>
            <person name="Zhang Z."/>
            <person name="Bao J."/>
            <person name="Han Y."/>
            <person name="Dong L."/>
            <person name="Ji J."/>
            <person name="Chen P."/>
            <person name="Wu S."/>
            <person name="Liu J."/>
            <person name="Xiao Y."/>
            <person name="Bu D."/>
            <person name="Tan J."/>
            <person name="Yang L."/>
            <person name="Ye C."/>
            <person name="Zhang J."/>
            <person name="Xu J."/>
            <person name="Zhou Y."/>
            <person name="Yu Y."/>
            <person name="Zhang B."/>
            <person name="Zhuang S."/>
            <person name="Wei H."/>
            <person name="Liu B."/>
            <person name="Lei M."/>
            <person name="Yu H."/>
            <person name="Li Y."/>
            <person name="Xu H."/>
            <person name="Wei S."/>
            <person name="He X."/>
            <person name="Fang L."/>
            <person name="Zhang Z."/>
            <person name="Zhang Y."/>
            <person name="Huang X."/>
            <person name="Su Z."/>
            <person name="Tong W."/>
            <person name="Li J."/>
            <person name="Tong Z."/>
            <person name="Li S."/>
            <person name="Ye J."/>
            <person name="Wang L."/>
            <person name="Fang L."/>
            <person name="Lei T."/>
            <person name="Chen C."/>
            <person name="Chen H."/>
            <person name="Xu Z."/>
            <person name="Li H."/>
            <person name="Huang H."/>
            <person name="Zhang F."/>
            <person name="Xu H."/>
            <person name="Li N."/>
            <person name="Zhao C."/>
            <person name="Li S."/>
            <person name="Dong L."/>
            <person name="Huang Y."/>
            <person name="Li L."/>
            <person name="Xi Y."/>
            <person name="Qi Q."/>
            <person name="Li W."/>
            <person name="Zhang B."/>
            <person name="Hu W."/>
            <person name="Zhang Y."/>
            <person name="Tian X."/>
            <person name="Jiao Y."/>
            <person name="Liang X."/>
            <person name="Jin J."/>
            <person name="Gao L."/>
            <person name="Zheng W."/>
            <person name="Hao B."/>
            <person name="Liu S."/>
            <person name="Wang W."/>
            <person name="Yuan L."/>
            <person name="Cao M."/>
            <person name="McDermott J."/>
            <person name="Samudrala R."/>
            <person name="Wang J."/>
            <person name="Wong G.K."/>
            <person name="Yang H."/>
        </authorList>
    </citation>
    <scope>NUCLEOTIDE SEQUENCE [LARGE SCALE GENOMIC DNA]</scope>
</reference>
<dbReference type="AlphaFoldDB" id="A2ZYH8"/>
<evidence type="ECO:0000256" key="2">
    <source>
        <dbReference type="SAM" id="SignalP"/>
    </source>
</evidence>
<feature type="compositionally biased region" description="Basic residues" evidence="1">
    <location>
        <begin position="110"/>
        <end position="135"/>
    </location>
</feature>
<evidence type="ECO:0000313" key="3">
    <source>
        <dbReference type="EMBL" id="EAZ13775.1"/>
    </source>
</evidence>
<feature type="compositionally biased region" description="Basic and acidic residues" evidence="1">
    <location>
        <begin position="309"/>
        <end position="326"/>
    </location>
</feature>
<feature type="signal peptide" evidence="2">
    <location>
        <begin position="1"/>
        <end position="22"/>
    </location>
</feature>
<gene>
    <name evidence="3" type="ORF">OsJ_03700</name>
</gene>
<accession>A2ZYH8</accession>